<evidence type="ECO:0000256" key="1">
    <source>
        <dbReference type="SAM" id="Phobius"/>
    </source>
</evidence>
<name>A0AAP0RSZ2_LIQFO</name>
<protein>
    <submittedName>
        <fullName evidence="2">Uncharacterized protein</fullName>
    </submittedName>
</protein>
<keyword evidence="3" id="KW-1185">Reference proteome</keyword>
<proteinExistence type="predicted"/>
<evidence type="ECO:0000313" key="3">
    <source>
        <dbReference type="Proteomes" id="UP001415857"/>
    </source>
</evidence>
<keyword evidence="1" id="KW-1133">Transmembrane helix</keyword>
<accession>A0AAP0RSZ2</accession>
<keyword evidence="1" id="KW-0472">Membrane</keyword>
<organism evidence="2 3">
    <name type="scientific">Liquidambar formosana</name>
    <name type="common">Formosan gum</name>
    <dbReference type="NCBI Taxonomy" id="63359"/>
    <lineage>
        <taxon>Eukaryota</taxon>
        <taxon>Viridiplantae</taxon>
        <taxon>Streptophyta</taxon>
        <taxon>Embryophyta</taxon>
        <taxon>Tracheophyta</taxon>
        <taxon>Spermatophyta</taxon>
        <taxon>Magnoliopsida</taxon>
        <taxon>eudicotyledons</taxon>
        <taxon>Gunneridae</taxon>
        <taxon>Pentapetalae</taxon>
        <taxon>Saxifragales</taxon>
        <taxon>Altingiaceae</taxon>
        <taxon>Liquidambar</taxon>
    </lineage>
</organism>
<keyword evidence="1" id="KW-0812">Transmembrane</keyword>
<dbReference type="EMBL" id="JBBPBK010000006">
    <property type="protein sequence ID" value="KAK9283798.1"/>
    <property type="molecule type" value="Genomic_DNA"/>
</dbReference>
<feature type="transmembrane region" description="Helical" evidence="1">
    <location>
        <begin position="33"/>
        <end position="51"/>
    </location>
</feature>
<feature type="transmembrane region" description="Helical" evidence="1">
    <location>
        <begin position="85"/>
        <end position="102"/>
    </location>
</feature>
<sequence>MYMPGSLYAICRAHRHIDGLRGWRMRSQAYSHFCVYIYFFYGNFAVIALSISQQNHGHVLKILFAARASIIILKDAGSFVSVTKVIFFFFFSAGTYFGFLGFS</sequence>
<dbReference type="Proteomes" id="UP001415857">
    <property type="component" value="Unassembled WGS sequence"/>
</dbReference>
<reference evidence="2 3" key="1">
    <citation type="journal article" date="2024" name="Plant J.">
        <title>Genome sequences and population genomics reveal climatic adaptation and genomic divergence between two closely related sweetgum species.</title>
        <authorList>
            <person name="Xu W.Q."/>
            <person name="Ren C.Q."/>
            <person name="Zhang X.Y."/>
            <person name="Comes H.P."/>
            <person name="Liu X.H."/>
            <person name="Li Y.G."/>
            <person name="Kettle C.J."/>
            <person name="Jalonen R."/>
            <person name="Gaisberger H."/>
            <person name="Ma Y.Z."/>
            <person name="Qiu Y.X."/>
        </authorList>
    </citation>
    <scope>NUCLEOTIDE SEQUENCE [LARGE SCALE GENOMIC DNA]</scope>
    <source>
        <strain evidence="2">Hangzhou</strain>
    </source>
</reference>
<comment type="caution">
    <text evidence="2">The sequence shown here is derived from an EMBL/GenBank/DDBJ whole genome shotgun (WGS) entry which is preliminary data.</text>
</comment>
<gene>
    <name evidence="2" type="ORF">L1049_012052</name>
</gene>
<evidence type="ECO:0000313" key="2">
    <source>
        <dbReference type="EMBL" id="KAK9283798.1"/>
    </source>
</evidence>
<dbReference type="AlphaFoldDB" id="A0AAP0RSZ2"/>